<dbReference type="Pfam" id="PF09149">
    <property type="entry name" value="DUF1935"/>
    <property type="match status" value="4"/>
</dbReference>
<name>A0A1X0P8U8_9TRYP</name>
<dbReference type="GeneID" id="39980583"/>
<reference evidence="2 3" key="1">
    <citation type="submission" date="2017-03" db="EMBL/GenBank/DDBJ databases">
        <title>An alternative strategy for trypanosome survival in the mammalian bloodstream revealed through genome and transcriptome analysis of the ubiquitous bovine parasite Trypanosoma (Megatrypanum) theileri.</title>
        <authorList>
            <person name="Kelly S."/>
            <person name="Ivens A."/>
            <person name="Mott A."/>
            <person name="O'Neill E."/>
            <person name="Emms D."/>
            <person name="Macleod O."/>
            <person name="Voorheis P."/>
            <person name="Matthews J."/>
            <person name="Matthews K."/>
            <person name="Carrington M."/>
        </authorList>
    </citation>
    <scope>NUCLEOTIDE SEQUENCE [LARGE SCALE GENOMIC DNA]</scope>
    <source>
        <strain evidence="2">Edinburgh</strain>
    </source>
</reference>
<keyword evidence="3" id="KW-1185">Reference proteome</keyword>
<accession>A0A1X0P8U8</accession>
<dbReference type="InterPro" id="IPR036310">
    <property type="entry name" value="Smp-1-like_sf"/>
</dbReference>
<dbReference type="VEuPathDB" id="TriTrypDB:TM35_000011220"/>
<dbReference type="RefSeq" id="XP_028887311.1">
    <property type="nucleotide sequence ID" value="XM_029020803.1"/>
</dbReference>
<dbReference type="Gene3D" id="2.60.40.1180">
    <property type="entry name" value="Golgi alpha-mannosidase II"/>
    <property type="match status" value="4"/>
</dbReference>
<dbReference type="InterPro" id="IPR015232">
    <property type="entry name" value="DUF1935"/>
</dbReference>
<dbReference type="AlphaFoldDB" id="A0A1X0P8U8"/>
<feature type="domain" description="DUF1935" evidence="1">
    <location>
        <begin position="126"/>
        <end position="236"/>
    </location>
</feature>
<organism evidence="2 3">
    <name type="scientific">Trypanosoma theileri</name>
    <dbReference type="NCBI Taxonomy" id="67003"/>
    <lineage>
        <taxon>Eukaryota</taxon>
        <taxon>Discoba</taxon>
        <taxon>Euglenozoa</taxon>
        <taxon>Kinetoplastea</taxon>
        <taxon>Metakinetoplastina</taxon>
        <taxon>Trypanosomatida</taxon>
        <taxon>Trypanosomatidae</taxon>
        <taxon>Trypanosoma</taxon>
    </lineage>
</organism>
<dbReference type="PANTHER" id="PTHR47047">
    <property type="entry name" value="PUTATIVE-RELATED-RELATED"/>
    <property type="match status" value="1"/>
</dbReference>
<evidence type="ECO:0000313" key="2">
    <source>
        <dbReference type="EMBL" id="ORC93245.1"/>
    </source>
</evidence>
<comment type="caution">
    <text evidence="2">The sequence shown here is derived from an EMBL/GenBank/DDBJ whole genome shotgun (WGS) entry which is preliminary data.</text>
</comment>
<feature type="domain" description="DUF1935" evidence="1">
    <location>
        <begin position="12"/>
        <end position="117"/>
    </location>
</feature>
<feature type="domain" description="DUF1935" evidence="1">
    <location>
        <begin position="250"/>
        <end position="362"/>
    </location>
</feature>
<dbReference type="EMBL" id="NBCO01000001">
    <property type="protein sequence ID" value="ORC93245.1"/>
    <property type="molecule type" value="Genomic_DNA"/>
</dbReference>
<dbReference type="PANTHER" id="PTHR47047:SF9">
    <property type="entry name" value="DUF1935 DOMAIN-CONTAINING PROTEIN"/>
    <property type="match status" value="1"/>
</dbReference>
<dbReference type="OrthoDB" id="269871at2759"/>
<dbReference type="InterPro" id="IPR013780">
    <property type="entry name" value="Glyco_hydro_b"/>
</dbReference>
<proteinExistence type="predicted"/>
<dbReference type="SUPFAM" id="SSF101601">
    <property type="entry name" value="Smp-1-like"/>
    <property type="match status" value="4"/>
</dbReference>
<dbReference type="Proteomes" id="UP000192257">
    <property type="component" value="Unassembled WGS sequence"/>
</dbReference>
<evidence type="ECO:0000259" key="1">
    <source>
        <dbReference type="Pfam" id="PF09149"/>
    </source>
</evidence>
<feature type="domain" description="DUF1935" evidence="1">
    <location>
        <begin position="373"/>
        <end position="480"/>
    </location>
</feature>
<gene>
    <name evidence="2" type="ORF">TM35_000011220</name>
</gene>
<sequence>MTELVNECDVAFINGAPGFPYEKVYRCFSGDNNGLLFRLVNDKKQWAFYNDTEDLFFRVNAKFGPNSDLKPLGRTKIVEATDDHNWRYNASVTVGPGRTERFVEGIVEGFEVNFASEAMPAESVEFENGAPTVEYETVYKCLKDYGNGLLFRLVSEDPKTGERTWSFYNDTKDFTMDVEVTFANKDCVQPLGNVRVEDAPDNENGAVYKVSVKPLCTEEFLRGDPHDYNLSFVANPMDNEKALEDYEVVFENGSPNPEVVLYPGSKVFKGFKDKGNGLIFLLLDDENKRWAFYNDTTEYNITATVKFGPKSVYEAAQNVSVSPDPDVAGGTVCVLTVPPLTTEPFLTGNPGNYHMSFYAEPVTKTQHEENPAFENEGPDAHVMAHYDKVYKCFKENGNGLLFRLVDEQNNMWGFYNDTKDVLFTVKVRFDNDSKVTPMGKTTTGEDDDLGEVYMLQVEPLATELFVSGEVTGFATKFTGKKYRPV</sequence>
<evidence type="ECO:0000313" key="3">
    <source>
        <dbReference type="Proteomes" id="UP000192257"/>
    </source>
</evidence>
<protein>
    <recommendedName>
        <fullName evidence="1">DUF1935 domain-containing protein</fullName>
    </recommendedName>
</protein>